<comment type="caution">
    <text evidence="1">The sequence shown here is derived from an EMBL/GenBank/DDBJ whole genome shotgun (WGS) entry which is preliminary data.</text>
</comment>
<proteinExistence type="predicted"/>
<protein>
    <submittedName>
        <fullName evidence="1">Uncharacterized protein</fullName>
    </submittedName>
</protein>
<evidence type="ECO:0000313" key="1">
    <source>
        <dbReference type="EMBL" id="ELT47407.1"/>
    </source>
</evidence>
<dbReference type="Proteomes" id="UP000011971">
    <property type="component" value="Unassembled WGS sequence"/>
</dbReference>
<accession>M5JLC3</accession>
<reference evidence="1 2" key="1">
    <citation type="journal article" date="2013" name="Gut Pathog.">
        <title>Draft genome of Ochrobactrum intermedium strain M86 isolated from non-ulcer dyspeptic individual from India.</title>
        <authorList>
            <person name="Kulkarni G."/>
            <person name="Dhotre D."/>
            <person name="Dharne M."/>
            <person name="Shetty S."/>
            <person name="Chowdhury S."/>
            <person name="Misra V."/>
            <person name="Misra S."/>
            <person name="Patole M."/>
            <person name="Shouche Y."/>
        </authorList>
    </citation>
    <scope>NUCLEOTIDE SEQUENCE [LARGE SCALE GENOMIC DNA]</scope>
    <source>
        <strain evidence="1 2">M86</strain>
    </source>
</reference>
<dbReference type="AlphaFoldDB" id="M5JLC3"/>
<evidence type="ECO:0000313" key="2">
    <source>
        <dbReference type="Proteomes" id="UP000011971"/>
    </source>
</evidence>
<dbReference type="PATRIC" id="fig|1234597.4.peg.4119"/>
<gene>
    <name evidence="1" type="ORF">D584_19943</name>
</gene>
<name>M5JLC3_9HYPH</name>
<sequence>MSRFTAKQKLAEAERELAYRHRVYRRLVSTGKMKLEEAQRRIGIMTEIVDDYRNAASDEPDLFKRNIT</sequence>
<dbReference type="RefSeq" id="WP_006472642.1">
    <property type="nucleotide sequence ID" value="NZ_AOGE01000055.1"/>
</dbReference>
<organism evidence="1 2">
    <name type="scientific">Brucella intermedia M86</name>
    <dbReference type="NCBI Taxonomy" id="1234597"/>
    <lineage>
        <taxon>Bacteria</taxon>
        <taxon>Pseudomonadati</taxon>
        <taxon>Pseudomonadota</taxon>
        <taxon>Alphaproteobacteria</taxon>
        <taxon>Hyphomicrobiales</taxon>
        <taxon>Brucellaceae</taxon>
        <taxon>Brucella/Ochrobactrum group</taxon>
        <taxon>Brucella</taxon>
    </lineage>
</organism>
<dbReference type="OrthoDB" id="8456617at2"/>
<dbReference type="EMBL" id="AOGE01000055">
    <property type="protein sequence ID" value="ELT47407.1"/>
    <property type="molecule type" value="Genomic_DNA"/>
</dbReference>